<evidence type="ECO:0000313" key="2">
    <source>
        <dbReference type="EMBL" id="AKI05004.1"/>
    </source>
</evidence>
<evidence type="ECO:0008006" key="4">
    <source>
        <dbReference type="Google" id="ProtNLM"/>
    </source>
</evidence>
<organism evidence="2 3">
    <name type="scientific">Ligilactobacillus salivarius str. Ren</name>
    <dbReference type="NCBI Taxonomy" id="1194971"/>
    <lineage>
        <taxon>Bacteria</taxon>
        <taxon>Bacillati</taxon>
        <taxon>Bacillota</taxon>
        <taxon>Bacilli</taxon>
        <taxon>Lactobacillales</taxon>
        <taxon>Lactobacillaceae</taxon>
        <taxon>Ligilactobacillus</taxon>
    </lineage>
</organism>
<dbReference type="RefSeq" id="WP_047035937.1">
    <property type="nucleotide sequence ID" value="NZ_CP011403.1"/>
</dbReference>
<feature type="transmembrane region" description="Helical" evidence="1">
    <location>
        <begin position="98"/>
        <end position="120"/>
    </location>
</feature>
<protein>
    <recommendedName>
        <fullName evidence="4">Membrane protein 6-pyruvoyl-tetrahydropterin synthase-related domain-containing protein</fullName>
    </recommendedName>
</protein>
<feature type="transmembrane region" description="Helical" evidence="1">
    <location>
        <begin position="546"/>
        <end position="565"/>
    </location>
</feature>
<dbReference type="EMBL" id="CP011403">
    <property type="protein sequence ID" value="AKI05004.1"/>
    <property type="molecule type" value="Genomic_DNA"/>
</dbReference>
<keyword evidence="1" id="KW-0812">Transmembrane</keyword>
<feature type="transmembrane region" description="Helical" evidence="1">
    <location>
        <begin position="340"/>
        <end position="361"/>
    </location>
</feature>
<gene>
    <name evidence="2" type="ORF">LsR_01462</name>
</gene>
<accession>A0A0F7Q062</accession>
<feature type="transmembrane region" description="Helical" evidence="1">
    <location>
        <begin position="185"/>
        <end position="212"/>
    </location>
</feature>
<feature type="transmembrane region" description="Helical" evidence="1">
    <location>
        <begin position="309"/>
        <end position="328"/>
    </location>
</feature>
<evidence type="ECO:0000313" key="3">
    <source>
        <dbReference type="Proteomes" id="UP000035027"/>
    </source>
</evidence>
<keyword evidence="1" id="KW-1133">Transmembrane helix</keyword>
<evidence type="ECO:0000256" key="1">
    <source>
        <dbReference type="SAM" id="Phobius"/>
    </source>
</evidence>
<dbReference type="PATRIC" id="fig|1194971.3.peg.1467"/>
<feature type="transmembrane region" description="Helical" evidence="1">
    <location>
        <begin position="224"/>
        <end position="247"/>
    </location>
</feature>
<reference evidence="2 3" key="1">
    <citation type="submission" date="2015-05" db="EMBL/GenBank/DDBJ databases">
        <title>Complete genome sequence of Lactobacillus salivarius Ren, a probiotic strain with antitumor activity.</title>
        <authorList>
            <person name="Sun E."/>
            <person name="Zhao L."/>
            <person name="Liu S."/>
            <person name="Zhang M."/>
            <person name="Guo H."/>
            <person name="Ren F."/>
        </authorList>
    </citation>
    <scope>NUCLEOTIDE SEQUENCE [LARGE SCALE GENOMIC DNA]</scope>
    <source>
        <strain evidence="2 3">Ren</strain>
    </source>
</reference>
<keyword evidence="1" id="KW-0472">Membrane</keyword>
<feature type="transmembrane region" description="Helical" evidence="1">
    <location>
        <begin position="368"/>
        <end position="387"/>
    </location>
</feature>
<feature type="transmembrane region" description="Helical" evidence="1">
    <location>
        <begin position="276"/>
        <end position="297"/>
    </location>
</feature>
<feature type="transmembrane region" description="Helical" evidence="1">
    <location>
        <begin position="12"/>
        <end position="30"/>
    </location>
</feature>
<feature type="transmembrane region" description="Helical" evidence="1">
    <location>
        <begin position="141"/>
        <end position="165"/>
    </location>
</feature>
<dbReference type="Proteomes" id="UP000035027">
    <property type="component" value="Chromosome"/>
</dbReference>
<sequence>MSKVNSKYKGVFWVHAIFLLVVLIATYIDFKSNYVISGADTFFHAERIYEIRNALKNGSFPGWLNFMTFHHVGQAINGMYPDISLWPLVYITNKLSPIHQIIIIRALILILTFFVSYVSISKRFDKENASYVSAIYSLSGMCLRIFNVELQLGTAVIFIFLFPIAFNTKDIIYSDKIDIKLILNMSLLCTIVIYSHLMSIFVLYVIIGIGIIGRFICYKKIYPIVNTFIASLFLILTSLPILFRYYIISKAGIQAPFSKNSVTTIKFIDIFSSSEWSSRTTLSIVTIVLLFIVISNFKVKKLNLLLPYLYGEITLIVLGTNLAPWSILQNLPLFDSIQNTGWRFMIFSGVIPFILLLINFSRKSSRKILKVLFIIAIFASMSEYYNFHQSAQKNLVIFDGNNSKSLGVDDWVKLKSTGINSAKLTRDIIPDYAPKQINSKVYANGSTLSEDLQNTIKFNQVKSDGKNINTTMKYTYEGVEFNFNNVKNISVLELPVYGYKTLNYHVTVNGKDVPYAISNLGFIKLNNVEKVRKVSIKYLYPEVYKYIIYFSTVILLILIGVKVFYFRKMMYRC</sequence>
<dbReference type="AlphaFoldDB" id="A0A0F7Q062"/>
<name>A0A0F7Q062_9LACO</name>
<proteinExistence type="predicted"/>